<dbReference type="EMBL" id="QJKJ01000798">
    <property type="protein sequence ID" value="RDY10676.1"/>
    <property type="molecule type" value="Genomic_DNA"/>
</dbReference>
<keyword evidence="2" id="KW-1185">Reference proteome</keyword>
<dbReference type="STRING" id="157652.A0A371I6K2"/>
<name>A0A371I6K2_MUCPR</name>
<dbReference type="PANTHER" id="PTHR11439">
    <property type="entry name" value="GAG-POL-RELATED RETROTRANSPOSON"/>
    <property type="match status" value="1"/>
</dbReference>
<evidence type="ECO:0000313" key="1">
    <source>
        <dbReference type="EMBL" id="RDY10676.1"/>
    </source>
</evidence>
<accession>A0A371I6K2</accession>
<dbReference type="OrthoDB" id="414945at2759"/>
<feature type="non-terminal residue" evidence="1">
    <location>
        <position position="1"/>
    </location>
</feature>
<protein>
    <submittedName>
        <fullName evidence="1">Copia protein</fullName>
    </submittedName>
</protein>
<comment type="caution">
    <text evidence="1">The sequence shown here is derived from an EMBL/GenBank/DDBJ whole genome shotgun (WGS) entry which is preliminary data.</text>
</comment>
<dbReference type="CDD" id="cd09272">
    <property type="entry name" value="RNase_HI_RT_Ty1"/>
    <property type="match status" value="1"/>
</dbReference>
<proteinExistence type="predicted"/>
<organism evidence="1 2">
    <name type="scientific">Mucuna pruriens</name>
    <name type="common">Velvet bean</name>
    <name type="synonym">Dolichos pruriens</name>
    <dbReference type="NCBI Taxonomy" id="157652"/>
    <lineage>
        <taxon>Eukaryota</taxon>
        <taxon>Viridiplantae</taxon>
        <taxon>Streptophyta</taxon>
        <taxon>Embryophyta</taxon>
        <taxon>Tracheophyta</taxon>
        <taxon>Spermatophyta</taxon>
        <taxon>Magnoliopsida</taxon>
        <taxon>eudicotyledons</taxon>
        <taxon>Gunneridae</taxon>
        <taxon>Pentapetalae</taxon>
        <taxon>rosids</taxon>
        <taxon>fabids</taxon>
        <taxon>Fabales</taxon>
        <taxon>Fabaceae</taxon>
        <taxon>Papilionoideae</taxon>
        <taxon>50 kb inversion clade</taxon>
        <taxon>NPAAA clade</taxon>
        <taxon>indigoferoid/millettioid clade</taxon>
        <taxon>Phaseoleae</taxon>
        <taxon>Mucuna</taxon>
    </lineage>
</organism>
<dbReference type="PANTHER" id="PTHR11439:SF440">
    <property type="entry name" value="INTEGRASE CATALYTIC DOMAIN-CONTAINING PROTEIN"/>
    <property type="match status" value="1"/>
</dbReference>
<evidence type="ECO:0000313" key="2">
    <source>
        <dbReference type="Proteomes" id="UP000257109"/>
    </source>
</evidence>
<reference evidence="1" key="1">
    <citation type="submission" date="2018-05" db="EMBL/GenBank/DDBJ databases">
        <title>Draft genome of Mucuna pruriens seed.</title>
        <authorList>
            <person name="Nnadi N.E."/>
            <person name="Vos R."/>
            <person name="Hasami M.H."/>
            <person name="Devisetty U.K."/>
            <person name="Aguiy J.C."/>
        </authorList>
    </citation>
    <scope>NUCLEOTIDE SEQUENCE [LARGE SCALE GENOMIC DNA]</scope>
    <source>
        <strain evidence="1">JCA_2017</strain>
    </source>
</reference>
<dbReference type="AlphaFoldDB" id="A0A371I6K2"/>
<sequence>MKELGKLKYFLRIEVVYFKQGSMYLISSKKQENWDVRPQGYLLSRTIGLSSNHREVPILNISGKLIYLSFTRPDITYVVSVAVERILQYLKASLGKGLLFRKKGMLSMEICTYADYAGSVVDRRFTFGYCMFLGENLVTWKSKKKNVIAQSSAEVEFRVMAQGICEGLWMKIILDYLKVKYEGPIKLLCDNNSIISAHNLVQHDKEKHIEINRHFIKEKLNSGFVVTTHVPTRFQVANIFTKGFPVARFQELNGKLGIIDIHLPS</sequence>
<dbReference type="Proteomes" id="UP000257109">
    <property type="component" value="Unassembled WGS sequence"/>
</dbReference>
<gene>
    <name evidence="1" type="primary">GIP</name>
    <name evidence="1" type="ORF">CR513_04768</name>
</gene>